<evidence type="ECO:0000313" key="6">
    <source>
        <dbReference type="EMBL" id="GAA4925715.1"/>
    </source>
</evidence>
<dbReference type="InterPro" id="IPR057326">
    <property type="entry name" value="KR_dom"/>
</dbReference>
<dbReference type="Gene3D" id="3.40.50.720">
    <property type="entry name" value="NAD(P)-binding Rossmann-like Domain"/>
    <property type="match status" value="1"/>
</dbReference>
<evidence type="ECO:0000256" key="4">
    <source>
        <dbReference type="SAM" id="MobiDB-lite"/>
    </source>
</evidence>
<dbReference type="InterPro" id="IPR036291">
    <property type="entry name" value="NAD(P)-bd_dom_sf"/>
</dbReference>
<dbReference type="PRINTS" id="PR00081">
    <property type="entry name" value="GDHRDH"/>
</dbReference>
<dbReference type="EMBL" id="BAABIK010000001">
    <property type="protein sequence ID" value="GAA4925715.1"/>
    <property type="molecule type" value="Genomic_DNA"/>
</dbReference>
<feature type="region of interest" description="Disordered" evidence="4">
    <location>
        <begin position="353"/>
        <end position="373"/>
    </location>
</feature>
<dbReference type="PANTHER" id="PTHR44196:SF1">
    <property type="entry name" value="DEHYDROGENASE_REDUCTASE SDR FAMILY MEMBER 7B"/>
    <property type="match status" value="1"/>
</dbReference>
<name>A0ABP9G554_9ACTN</name>
<evidence type="ECO:0000256" key="2">
    <source>
        <dbReference type="ARBA" id="ARBA00023002"/>
    </source>
</evidence>
<comment type="similarity">
    <text evidence="1 3">Belongs to the short-chain dehydrogenases/reductases (SDR) family.</text>
</comment>
<evidence type="ECO:0000259" key="5">
    <source>
        <dbReference type="SMART" id="SM00822"/>
    </source>
</evidence>
<dbReference type="SMART" id="SM00822">
    <property type="entry name" value="PKS_KR"/>
    <property type="match status" value="1"/>
</dbReference>
<dbReference type="PANTHER" id="PTHR44196">
    <property type="entry name" value="DEHYDROGENASE/REDUCTASE SDR FAMILY MEMBER 7B"/>
    <property type="match status" value="1"/>
</dbReference>
<keyword evidence="2" id="KW-0560">Oxidoreductase</keyword>
<dbReference type="Proteomes" id="UP001499993">
    <property type="component" value="Unassembled WGS sequence"/>
</dbReference>
<evidence type="ECO:0000256" key="1">
    <source>
        <dbReference type="ARBA" id="ARBA00006484"/>
    </source>
</evidence>
<accession>A0ABP9G554</accession>
<keyword evidence="7" id="KW-1185">Reference proteome</keyword>
<protein>
    <submittedName>
        <fullName evidence="6">SDR family oxidoreductase</fullName>
    </submittedName>
</protein>
<dbReference type="InterPro" id="IPR002347">
    <property type="entry name" value="SDR_fam"/>
</dbReference>
<feature type="compositionally biased region" description="Gly residues" evidence="4">
    <location>
        <begin position="361"/>
        <end position="373"/>
    </location>
</feature>
<organism evidence="6 7">
    <name type="scientific">Streptomonospora halophila</name>
    <dbReference type="NCBI Taxonomy" id="427369"/>
    <lineage>
        <taxon>Bacteria</taxon>
        <taxon>Bacillati</taxon>
        <taxon>Actinomycetota</taxon>
        <taxon>Actinomycetes</taxon>
        <taxon>Streptosporangiales</taxon>
        <taxon>Nocardiopsidaceae</taxon>
        <taxon>Streptomonospora</taxon>
    </lineage>
</organism>
<dbReference type="Pfam" id="PF00106">
    <property type="entry name" value="adh_short"/>
    <property type="match status" value="1"/>
</dbReference>
<dbReference type="PRINTS" id="PR00080">
    <property type="entry name" value="SDRFAMILY"/>
</dbReference>
<comment type="caution">
    <text evidence="6">The sequence shown here is derived from an EMBL/GenBank/DDBJ whole genome shotgun (WGS) entry which is preliminary data.</text>
</comment>
<sequence>MRVGGRGNGDRGRGGSTAAFAGRAAVAGTAAAAGAAGLAALCRRRGEADIAGCTALVTGGSRGLGLLIARELGRRGCRVLVAARGADALDAAVADLRGEGVDARGLVCDLARDAEVTALAARIRDEYGGVDVLVNNAGVIRVGPAAAMSEDDVAQALDTMFWGPFRLTRALLPGLRERRGRVVTITSIGGRISVPHLLPYSCAKFAQVALSRGLDAETAGSGVRFTTVVPGLMRTGSHLGIEVTGSTRAEYTWFAAAAGMPVLSMDAERAARAIVAAALRGRRHLVLTPAARAALIADGISPGLVQAALRTTARLLPHGQSPAVRTGAQARRQTGVFLRALTRLNDRAARRFNQVPAQRGGAAGAGGPRGREG</sequence>
<dbReference type="SUPFAM" id="SSF51735">
    <property type="entry name" value="NAD(P)-binding Rossmann-fold domains"/>
    <property type="match status" value="1"/>
</dbReference>
<proteinExistence type="inferred from homology"/>
<gene>
    <name evidence="6" type="ORF">GCM10023224_00360</name>
</gene>
<evidence type="ECO:0000256" key="3">
    <source>
        <dbReference type="RuleBase" id="RU000363"/>
    </source>
</evidence>
<evidence type="ECO:0000313" key="7">
    <source>
        <dbReference type="Proteomes" id="UP001499993"/>
    </source>
</evidence>
<feature type="domain" description="Ketoreductase" evidence="5">
    <location>
        <begin position="53"/>
        <end position="303"/>
    </location>
</feature>
<dbReference type="CDD" id="cd05233">
    <property type="entry name" value="SDR_c"/>
    <property type="match status" value="1"/>
</dbReference>
<reference evidence="7" key="1">
    <citation type="journal article" date="2019" name="Int. J. Syst. Evol. Microbiol.">
        <title>The Global Catalogue of Microorganisms (GCM) 10K type strain sequencing project: providing services to taxonomists for standard genome sequencing and annotation.</title>
        <authorList>
            <consortium name="The Broad Institute Genomics Platform"/>
            <consortium name="The Broad Institute Genome Sequencing Center for Infectious Disease"/>
            <person name="Wu L."/>
            <person name="Ma J."/>
        </authorList>
    </citation>
    <scope>NUCLEOTIDE SEQUENCE [LARGE SCALE GENOMIC DNA]</scope>
    <source>
        <strain evidence="7">JCM 18123</strain>
    </source>
</reference>